<sequence length="221" mass="24365">MNAANNRRNRFLTQHLQLLVDEYGFDATLSALQELALQQGAGRRHDSHKGAKNARSARPAGMVALVDGIGGDANKKALLRLLASRFDEKEFLPSVSDARSFMEAYGEIPKMKQRSEAMRPIFQLLTEMSAESLEKIKSTDISWGVSRLGPLADAIRERGAEMRYSKHEERPISSTESEKREMSDAQPEPQSAPPHESDADTPPKPEPSGAAESSTPPKTDH</sequence>
<comment type="caution">
    <text evidence="2">The sequence shown here is derived from an EMBL/GenBank/DDBJ whole genome shotgun (WGS) entry which is preliminary data.</text>
</comment>
<evidence type="ECO:0000313" key="3">
    <source>
        <dbReference type="Proteomes" id="UP000645612"/>
    </source>
</evidence>
<dbReference type="AlphaFoldDB" id="A0A8I1DRI8"/>
<dbReference type="Proteomes" id="UP000645612">
    <property type="component" value="Unassembled WGS sequence"/>
</dbReference>
<feature type="region of interest" description="Disordered" evidence="1">
    <location>
        <begin position="159"/>
        <end position="221"/>
    </location>
</feature>
<evidence type="ECO:0000256" key="1">
    <source>
        <dbReference type="SAM" id="MobiDB-lite"/>
    </source>
</evidence>
<reference evidence="2" key="1">
    <citation type="submission" date="2020-12" db="EMBL/GenBank/DDBJ databases">
        <title>Burkholderia cepacia complex in Mexico.</title>
        <authorList>
            <person name="Estrada P."/>
        </authorList>
    </citation>
    <scope>NUCLEOTIDE SEQUENCE</scope>
    <source>
        <strain evidence="2">871</strain>
    </source>
</reference>
<proteinExistence type="predicted"/>
<feature type="compositionally biased region" description="Basic and acidic residues" evidence="1">
    <location>
        <begin position="159"/>
        <end position="183"/>
    </location>
</feature>
<dbReference type="EMBL" id="JAEDXG010000059">
    <property type="protein sequence ID" value="MBH9702070.1"/>
    <property type="molecule type" value="Genomic_DNA"/>
</dbReference>
<accession>A0A8I1DRI8</accession>
<evidence type="ECO:0000313" key="2">
    <source>
        <dbReference type="EMBL" id="MBH9702070.1"/>
    </source>
</evidence>
<protein>
    <submittedName>
        <fullName evidence="2">Uncharacterized protein</fullName>
    </submittedName>
</protein>
<dbReference type="RefSeq" id="WP_176131724.1">
    <property type="nucleotide sequence ID" value="NZ_CADDZZ010000032.1"/>
</dbReference>
<name>A0A8I1DRI8_BURCE</name>
<feature type="compositionally biased region" description="Polar residues" evidence="1">
    <location>
        <begin position="211"/>
        <end position="221"/>
    </location>
</feature>
<organism evidence="2 3">
    <name type="scientific">Burkholderia cepacia</name>
    <name type="common">Pseudomonas cepacia</name>
    <dbReference type="NCBI Taxonomy" id="292"/>
    <lineage>
        <taxon>Bacteria</taxon>
        <taxon>Pseudomonadati</taxon>
        <taxon>Pseudomonadota</taxon>
        <taxon>Betaproteobacteria</taxon>
        <taxon>Burkholderiales</taxon>
        <taxon>Burkholderiaceae</taxon>
        <taxon>Burkholderia</taxon>
        <taxon>Burkholderia cepacia complex</taxon>
    </lineage>
</organism>
<gene>
    <name evidence="2" type="ORF">JAO13_37130</name>
</gene>